<organism evidence="1 2">
    <name type="scientific">Mycoplasma suis (strain Illinois)</name>
    <dbReference type="NCBI Taxonomy" id="768700"/>
    <lineage>
        <taxon>Bacteria</taxon>
        <taxon>Bacillati</taxon>
        <taxon>Mycoplasmatota</taxon>
        <taxon>Mollicutes</taxon>
        <taxon>Mycoplasmataceae</taxon>
        <taxon>Mycoplasma</taxon>
    </lineage>
</organism>
<reference evidence="1 2" key="1">
    <citation type="journal article" date="2011" name="J. Bacteriol.">
        <title>Complete genome sequences of two hemotropic Mycoplasmas, Mycoplasma haemofelis strain Ohio2 and Mycoplasma suis strain Illinois.</title>
        <authorList>
            <person name="Messick J.B."/>
            <person name="Santos A.P."/>
            <person name="Guimaraes A.M."/>
        </authorList>
    </citation>
    <scope>NUCLEOTIDE SEQUENCE [LARGE SCALE GENOMIC DNA]</scope>
    <source>
        <strain evidence="1 2">Illinois</strain>
    </source>
</reference>
<name>F0QRV3_MYCSL</name>
<sequence>MLDSASKFEKVEGIWFDDIDWGVEVGYETMGENGEGKAENDCVYLVNGYAYGCRRLEKDGNGNNGTAFQQRLGKEKIGLQKNGWGIMVGKVSFVIGLIEMVKKNGGSSEGFEKKWGKWFEKDSGESCLKVTEKSGGRNHEYTKKKCKWKLKSEKRGEALEVFKKVFADEKSWATKSFEKNHIDGLCKDDNKWKADKFGKGGGNVMDEVRSEFKETHCSGEGSRYGEKGGYVDNWDVNGKIKVIEGQVFEFGKKGEKRNSELLSFEKMGSGEDIFGERGRDVGRNQISASDWLKSARWDGKLADQSCSSVEQWKTRNSGVDEDNNQCVKNRDNGEGGKWLNDQDWNDLKKKFGFGKNSKEGNCQWLMKEPFNGKDHEDLRPEHTMVMGFKIYETHFYPQTLNVFFFKKFVWNQHPFFLFSHLRKI</sequence>
<dbReference type="HOGENOM" id="CLU_057098_0_0_14"/>
<evidence type="ECO:0000313" key="2">
    <source>
        <dbReference type="Proteomes" id="UP000007484"/>
    </source>
</evidence>
<proteinExistence type="predicted"/>
<dbReference type="RefSeq" id="WP_013610065.1">
    <property type="nucleotide sequence ID" value="NC_015155.1"/>
</dbReference>
<dbReference type="KEGG" id="mss:MSU_0692"/>
<dbReference type="EMBL" id="CP002525">
    <property type="protein sequence ID" value="ADX98223.1"/>
    <property type="molecule type" value="Genomic_DNA"/>
</dbReference>
<gene>
    <name evidence="1" type="ordered locus">MSU_0692</name>
</gene>
<dbReference type="STRING" id="768700.MSU_0692"/>
<accession>F0QRV3</accession>
<dbReference type="AlphaFoldDB" id="F0QRV3"/>
<protein>
    <submittedName>
        <fullName evidence="1">Uncharacterized protein</fullName>
    </submittedName>
</protein>
<dbReference type="Proteomes" id="UP000007484">
    <property type="component" value="Chromosome"/>
</dbReference>
<evidence type="ECO:0000313" key="1">
    <source>
        <dbReference type="EMBL" id="ADX98223.1"/>
    </source>
</evidence>
<keyword evidence="2" id="KW-1185">Reference proteome</keyword>